<comment type="caution">
    <text evidence="1">The sequence shown here is derived from an EMBL/GenBank/DDBJ whole genome shotgun (WGS) entry which is preliminary data.</text>
</comment>
<sequence>MICKLTKEPTLSKKSLDRNFRRGIDLISRYRRGEFCSLPNNLPGKVSASSNPSMQRLISAWNGGNNTFRLGHL</sequence>
<dbReference type="EMBL" id="JBBNAF010000044">
    <property type="protein sequence ID" value="KAK9081867.1"/>
    <property type="molecule type" value="Genomic_DNA"/>
</dbReference>
<dbReference type="AlphaFoldDB" id="A0AAP0HEQ7"/>
<gene>
    <name evidence="1" type="ORF">Syun_031787</name>
</gene>
<name>A0AAP0HEQ7_9MAGN</name>
<proteinExistence type="predicted"/>
<keyword evidence="2" id="KW-1185">Reference proteome</keyword>
<protein>
    <submittedName>
        <fullName evidence="1">Uncharacterized protein</fullName>
    </submittedName>
</protein>
<organism evidence="1 2">
    <name type="scientific">Stephania yunnanensis</name>
    <dbReference type="NCBI Taxonomy" id="152371"/>
    <lineage>
        <taxon>Eukaryota</taxon>
        <taxon>Viridiplantae</taxon>
        <taxon>Streptophyta</taxon>
        <taxon>Embryophyta</taxon>
        <taxon>Tracheophyta</taxon>
        <taxon>Spermatophyta</taxon>
        <taxon>Magnoliopsida</taxon>
        <taxon>Ranunculales</taxon>
        <taxon>Menispermaceae</taxon>
        <taxon>Menispermoideae</taxon>
        <taxon>Cissampelideae</taxon>
        <taxon>Stephania</taxon>
    </lineage>
</organism>
<evidence type="ECO:0000313" key="2">
    <source>
        <dbReference type="Proteomes" id="UP001420932"/>
    </source>
</evidence>
<reference evidence="1 2" key="1">
    <citation type="submission" date="2024-01" db="EMBL/GenBank/DDBJ databases">
        <title>Genome assemblies of Stephania.</title>
        <authorList>
            <person name="Yang L."/>
        </authorList>
    </citation>
    <scope>NUCLEOTIDE SEQUENCE [LARGE SCALE GENOMIC DNA]</scope>
    <source>
        <strain evidence="1">YNDBR</strain>
        <tissue evidence="1">Leaf</tissue>
    </source>
</reference>
<accession>A0AAP0HEQ7</accession>
<dbReference type="Proteomes" id="UP001420932">
    <property type="component" value="Unassembled WGS sequence"/>
</dbReference>
<evidence type="ECO:0000313" key="1">
    <source>
        <dbReference type="EMBL" id="KAK9081867.1"/>
    </source>
</evidence>